<name>A0ABS9D7I7_9ALTE</name>
<keyword evidence="2" id="KW-0732">Signal</keyword>
<feature type="signal peptide" evidence="2">
    <location>
        <begin position="1"/>
        <end position="24"/>
    </location>
</feature>
<dbReference type="Proteomes" id="UP001521137">
    <property type="component" value="Unassembled WGS sequence"/>
</dbReference>
<evidence type="ECO:0000313" key="4">
    <source>
        <dbReference type="Proteomes" id="UP001521137"/>
    </source>
</evidence>
<dbReference type="EMBL" id="JAKGAS010000006">
    <property type="protein sequence ID" value="MCF2948916.1"/>
    <property type="molecule type" value="Genomic_DNA"/>
</dbReference>
<feature type="chain" id="PRO_5045483458" description="Outer membrane lipoprotein BamD-like domain-containing protein" evidence="2">
    <location>
        <begin position="25"/>
        <end position="128"/>
    </location>
</feature>
<accession>A0ABS9D7I7</accession>
<evidence type="ECO:0000313" key="3">
    <source>
        <dbReference type="EMBL" id="MCF2948916.1"/>
    </source>
</evidence>
<dbReference type="SUPFAM" id="SSF48452">
    <property type="entry name" value="TPR-like"/>
    <property type="match status" value="1"/>
</dbReference>
<organism evidence="3 4">
    <name type="scientific">Paraglaciecola algarum</name>
    <dbReference type="NCBI Taxonomy" id="3050085"/>
    <lineage>
        <taxon>Bacteria</taxon>
        <taxon>Pseudomonadati</taxon>
        <taxon>Pseudomonadota</taxon>
        <taxon>Gammaproteobacteria</taxon>
        <taxon>Alteromonadales</taxon>
        <taxon>Alteromonadaceae</taxon>
        <taxon>Paraglaciecola</taxon>
    </lineage>
</organism>
<sequence>MKNVKIIFLVISFLQVGCSLAPSAASISQKLYNAGEYAKSIRKANYALSTYEYNAEEKANLVFLKAKSYAKLEQYTDAFGTIQYLMQSYPETEAFYRAKALMSSISQHMKPQSSTPQSHNRPPTHTNI</sequence>
<keyword evidence="4" id="KW-1185">Reference proteome</keyword>
<dbReference type="Gene3D" id="1.25.40.10">
    <property type="entry name" value="Tetratricopeptide repeat domain"/>
    <property type="match status" value="1"/>
</dbReference>
<evidence type="ECO:0008006" key="5">
    <source>
        <dbReference type="Google" id="ProtNLM"/>
    </source>
</evidence>
<dbReference type="InterPro" id="IPR011990">
    <property type="entry name" value="TPR-like_helical_dom_sf"/>
</dbReference>
<protein>
    <recommendedName>
        <fullName evidence="5">Outer membrane lipoprotein BamD-like domain-containing protein</fullName>
    </recommendedName>
</protein>
<evidence type="ECO:0000256" key="2">
    <source>
        <dbReference type="SAM" id="SignalP"/>
    </source>
</evidence>
<reference evidence="3 4" key="1">
    <citation type="submission" date="2022-01" db="EMBL/GenBank/DDBJ databases">
        <title>Paraglaciecola sp. G1-23.</title>
        <authorList>
            <person name="Jin M.S."/>
            <person name="Han D.M."/>
            <person name="Kim H.M."/>
            <person name="Jeon C.O."/>
        </authorList>
    </citation>
    <scope>NUCLEOTIDE SEQUENCE [LARGE SCALE GENOMIC DNA]</scope>
    <source>
        <strain evidence="3 4">G1-23</strain>
    </source>
</reference>
<comment type="caution">
    <text evidence="3">The sequence shown here is derived from an EMBL/GenBank/DDBJ whole genome shotgun (WGS) entry which is preliminary data.</text>
</comment>
<gene>
    <name evidence="3" type="ORF">L0668_12415</name>
</gene>
<feature type="region of interest" description="Disordered" evidence="1">
    <location>
        <begin position="107"/>
        <end position="128"/>
    </location>
</feature>
<dbReference type="RefSeq" id="WP_235312955.1">
    <property type="nucleotide sequence ID" value="NZ_JAKGAS010000006.1"/>
</dbReference>
<evidence type="ECO:0000256" key="1">
    <source>
        <dbReference type="SAM" id="MobiDB-lite"/>
    </source>
</evidence>
<proteinExistence type="predicted"/>